<comment type="caution">
    <text evidence="2">The sequence shown here is derived from an EMBL/GenBank/DDBJ whole genome shotgun (WGS) entry which is preliminary data.</text>
</comment>
<dbReference type="Proteomes" id="UP000298263">
    <property type="component" value="Unassembled WGS sequence"/>
</dbReference>
<organism evidence="2 3">
    <name type="scientific">Leptospira congkakensis</name>
    <dbReference type="NCBI Taxonomy" id="2484932"/>
    <lineage>
        <taxon>Bacteria</taxon>
        <taxon>Pseudomonadati</taxon>
        <taxon>Spirochaetota</taxon>
        <taxon>Spirochaetia</taxon>
        <taxon>Leptospirales</taxon>
        <taxon>Leptospiraceae</taxon>
        <taxon>Leptospira</taxon>
    </lineage>
</organism>
<evidence type="ECO:0000256" key="1">
    <source>
        <dbReference type="SAM" id="Phobius"/>
    </source>
</evidence>
<accession>A0A4Z1AAK5</accession>
<feature type="transmembrane region" description="Helical" evidence="1">
    <location>
        <begin position="89"/>
        <end position="108"/>
    </location>
</feature>
<dbReference type="EMBL" id="RQGP01000023">
    <property type="protein sequence ID" value="TGL88642.1"/>
    <property type="molecule type" value="Genomic_DNA"/>
</dbReference>
<protein>
    <submittedName>
        <fullName evidence="2">Uncharacterized protein</fullName>
    </submittedName>
</protein>
<gene>
    <name evidence="2" type="ORF">EHQ69_14425</name>
</gene>
<feature type="transmembrane region" description="Helical" evidence="1">
    <location>
        <begin position="114"/>
        <end position="130"/>
    </location>
</feature>
<keyword evidence="1" id="KW-1133">Transmembrane helix</keyword>
<evidence type="ECO:0000313" key="2">
    <source>
        <dbReference type="EMBL" id="TGL88642.1"/>
    </source>
</evidence>
<sequence length="174" mass="20269">MFGFYLSFFWILITLFSSAFSWPTSLIPPLQFLFWWNFIFSAFWLVLIFIVVFGLLGFLLRIPVLGILLQGIRNQVTEIGWAKFLINRITVWLLSQTLILSGSYVFVYRQLTESWMYTAALMTIVLGYFIKQNFYKPLASLSGSKNVFIYRGQQGSGFPENRDQFPQEKDVTPP</sequence>
<keyword evidence="1" id="KW-0812">Transmembrane</keyword>
<keyword evidence="3" id="KW-1185">Reference proteome</keyword>
<name>A0A4Z1AAK5_9LEPT</name>
<evidence type="ECO:0000313" key="3">
    <source>
        <dbReference type="Proteomes" id="UP000298263"/>
    </source>
</evidence>
<reference evidence="2" key="1">
    <citation type="journal article" date="2019" name="PLoS Negl. Trop. Dis.">
        <title>Revisiting the worldwide diversity of Leptospira species in the environment.</title>
        <authorList>
            <person name="Vincent A.T."/>
            <person name="Schiettekatte O."/>
            <person name="Bourhy P."/>
            <person name="Veyrier F.J."/>
            <person name="Picardeau M."/>
        </authorList>
    </citation>
    <scope>NUCLEOTIDE SEQUENCE [LARGE SCALE GENOMIC DNA]</scope>
    <source>
        <strain evidence="2">201702422</strain>
    </source>
</reference>
<dbReference type="OrthoDB" id="328616at2"/>
<proteinExistence type="predicted"/>
<feature type="transmembrane region" description="Helical" evidence="1">
    <location>
        <begin position="37"/>
        <end position="68"/>
    </location>
</feature>
<dbReference type="AlphaFoldDB" id="A0A4Z1AAK5"/>
<keyword evidence="1" id="KW-0472">Membrane</keyword>